<protein>
    <submittedName>
        <fullName evidence="3">Alpha/beta hydrolase</fullName>
    </submittedName>
</protein>
<reference evidence="3 4" key="1">
    <citation type="submission" date="2018-11" db="EMBL/GenBank/DDBJ databases">
        <authorList>
            <person name="Zhou Z."/>
            <person name="Wang G."/>
        </authorList>
    </citation>
    <scope>NUCLEOTIDE SEQUENCE [LARGE SCALE GENOMIC DNA]</scope>
    <source>
        <strain evidence="3 4">KCTC52004</strain>
    </source>
</reference>
<keyword evidence="4" id="KW-1185">Reference proteome</keyword>
<accession>A0A3P1BDH1</accession>
<dbReference type="GO" id="GO:0047372">
    <property type="term" value="F:monoacylglycerol lipase activity"/>
    <property type="evidence" value="ECO:0007669"/>
    <property type="project" value="TreeGrafter"/>
</dbReference>
<dbReference type="SUPFAM" id="SSF53474">
    <property type="entry name" value="alpha/beta-Hydrolases"/>
    <property type="match status" value="1"/>
</dbReference>
<dbReference type="Proteomes" id="UP000271925">
    <property type="component" value="Unassembled WGS sequence"/>
</dbReference>
<keyword evidence="1" id="KW-0732">Signal</keyword>
<dbReference type="InterPro" id="IPR029058">
    <property type="entry name" value="AB_hydrolase_fold"/>
</dbReference>
<gene>
    <name evidence="3" type="ORF">EHT25_27920</name>
</gene>
<dbReference type="GO" id="GO:0016020">
    <property type="term" value="C:membrane"/>
    <property type="evidence" value="ECO:0007669"/>
    <property type="project" value="TreeGrafter"/>
</dbReference>
<dbReference type="Gene3D" id="3.40.50.1820">
    <property type="entry name" value="alpha/beta hydrolase"/>
    <property type="match status" value="1"/>
</dbReference>
<dbReference type="InterPro" id="IPR050266">
    <property type="entry name" value="AB_hydrolase_sf"/>
</dbReference>
<dbReference type="GO" id="GO:0046464">
    <property type="term" value="P:acylglycerol catabolic process"/>
    <property type="evidence" value="ECO:0007669"/>
    <property type="project" value="TreeGrafter"/>
</dbReference>
<name>A0A3P1BDH1_9BACT</name>
<dbReference type="EMBL" id="RQJO01000015">
    <property type="protein sequence ID" value="RRA98822.1"/>
    <property type="molecule type" value="Genomic_DNA"/>
</dbReference>
<evidence type="ECO:0000259" key="2">
    <source>
        <dbReference type="Pfam" id="PF00561"/>
    </source>
</evidence>
<comment type="caution">
    <text evidence="3">The sequence shown here is derived from an EMBL/GenBank/DDBJ whole genome shotgun (WGS) entry which is preliminary data.</text>
</comment>
<evidence type="ECO:0000256" key="1">
    <source>
        <dbReference type="SAM" id="SignalP"/>
    </source>
</evidence>
<keyword evidence="3" id="KW-0378">Hydrolase</keyword>
<feature type="domain" description="AB hydrolase-1" evidence="2">
    <location>
        <begin position="45"/>
        <end position="156"/>
    </location>
</feature>
<dbReference type="PANTHER" id="PTHR43798:SF5">
    <property type="entry name" value="MONOACYLGLYCEROL LIPASE ABHD6"/>
    <property type="match status" value="1"/>
</dbReference>
<dbReference type="OrthoDB" id="59888at2"/>
<organism evidence="3 4">
    <name type="scientific">Larkinella rosea</name>
    <dbReference type="NCBI Taxonomy" id="2025312"/>
    <lineage>
        <taxon>Bacteria</taxon>
        <taxon>Pseudomonadati</taxon>
        <taxon>Bacteroidota</taxon>
        <taxon>Cytophagia</taxon>
        <taxon>Cytophagales</taxon>
        <taxon>Spirosomataceae</taxon>
        <taxon>Larkinella</taxon>
    </lineage>
</organism>
<feature type="chain" id="PRO_5018133807" evidence="1">
    <location>
        <begin position="19"/>
        <end position="296"/>
    </location>
</feature>
<feature type="signal peptide" evidence="1">
    <location>
        <begin position="1"/>
        <end position="18"/>
    </location>
</feature>
<dbReference type="Pfam" id="PF00561">
    <property type="entry name" value="Abhydrolase_1"/>
    <property type="match status" value="1"/>
</dbReference>
<dbReference type="AlphaFoldDB" id="A0A3P1BDH1"/>
<proteinExistence type="predicted"/>
<evidence type="ECO:0000313" key="4">
    <source>
        <dbReference type="Proteomes" id="UP000271925"/>
    </source>
</evidence>
<dbReference type="InterPro" id="IPR000073">
    <property type="entry name" value="AB_hydrolase_1"/>
</dbReference>
<dbReference type="PANTHER" id="PTHR43798">
    <property type="entry name" value="MONOACYLGLYCEROL LIPASE"/>
    <property type="match status" value="1"/>
</dbReference>
<sequence length="296" mass="33702">MKTALLVCLLFISLPVFCQEKLVDVNGHQFHVYVKGFENRKPNDPVLIFENGLGMGLGNWNTVIDELAKTTPVFAYDRAGVEKSEKVYQTPTVQVVAENLKAILKTLKISPPYILVGHSMGGIYTRGFAGFYPDDMAGLVFIDPADFTETKDDWNAIFRRIGVPEKKIDEMLYDRLYKTVPVDSARFGPSSELRYLTALRRTDFAEITRLPVPNVPIYFFIGGKFEVPADRRSSDYNHDAFFEVRTNVNIERWKKFIYLSSKGGALIYLSNSGHYLHRDDADFVIGTLKMMLKRSE</sequence>
<evidence type="ECO:0000313" key="3">
    <source>
        <dbReference type="EMBL" id="RRA98822.1"/>
    </source>
</evidence>
<dbReference type="RefSeq" id="WP_124878695.1">
    <property type="nucleotide sequence ID" value="NZ_RQJO01000015.1"/>
</dbReference>